<accession>A0A8J4XWU8</accession>
<feature type="transmembrane region" description="Helical" evidence="7">
    <location>
        <begin position="192"/>
        <end position="212"/>
    </location>
</feature>
<dbReference type="PROSITE" id="PS50850">
    <property type="entry name" value="MFS"/>
    <property type="match status" value="1"/>
</dbReference>
<keyword evidence="2 7" id="KW-0812">Transmembrane</keyword>
<dbReference type="InterPro" id="IPR020846">
    <property type="entry name" value="MFS_dom"/>
</dbReference>
<keyword evidence="10" id="KW-1185">Reference proteome</keyword>
<feature type="transmembrane region" description="Helical" evidence="7">
    <location>
        <begin position="508"/>
        <end position="528"/>
    </location>
</feature>
<dbReference type="GO" id="GO:0015149">
    <property type="term" value="F:hexose transmembrane transporter activity"/>
    <property type="evidence" value="ECO:0007669"/>
    <property type="project" value="TreeGrafter"/>
</dbReference>
<dbReference type="GO" id="GO:0016020">
    <property type="term" value="C:membrane"/>
    <property type="evidence" value="ECO:0007669"/>
    <property type="project" value="UniProtKB-SubCell"/>
</dbReference>
<evidence type="ECO:0000259" key="8">
    <source>
        <dbReference type="PROSITE" id="PS50850"/>
    </source>
</evidence>
<dbReference type="PRINTS" id="PR00171">
    <property type="entry name" value="SUGRTRNSPORT"/>
</dbReference>
<feature type="region of interest" description="Disordered" evidence="6">
    <location>
        <begin position="537"/>
        <end position="564"/>
    </location>
</feature>
<dbReference type="InterPro" id="IPR003663">
    <property type="entry name" value="Sugar/inositol_transpt"/>
</dbReference>
<comment type="similarity">
    <text evidence="5">Belongs to the major facilitator superfamily. Sugar transporter (TC 2.A.1.1) family.</text>
</comment>
<evidence type="ECO:0000313" key="10">
    <source>
        <dbReference type="Proteomes" id="UP000770661"/>
    </source>
</evidence>
<protein>
    <submittedName>
        <fullName evidence="9">Solute carrier family 2, facilitated glucose transporter member 3</fullName>
    </submittedName>
</protein>
<dbReference type="InterPro" id="IPR036259">
    <property type="entry name" value="MFS_trans_sf"/>
</dbReference>
<dbReference type="InterPro" id="IPR045263">
    <property type="entry name" value="GLUT"/>
</dbReference>
<dbReference type="Pfam" id="PF00083">
    <property type="entry name" value="Sugar_tr"/>
    <property type="match status" value="1"/>
</dbReference>
<sequence>MTNNFPEDHTFPEWIPHPFLADMSDADNLKEELIDLQVNQGCQTKFRTLPLSGFWCDQLVAYPGLARAALEMIIPFPTTYLCEKAFSAMLHIKTIAQNRLQGGLLHDIIRQWVRRTLMTSYGLELTDKGEVSVWAVVVSLFIGGAIIGASVGGRLSDTLGRRTAMLANHLLCIVSGLLFMSCKVIGSVEMLFIGRFTAGLYAGLATCIVPMYLSEVAPAELKGVMGVVFPLGMCVGLLISQILGLDCILGTESGWPFLLGAFVVLVVMAVLAHPALPESPTYCYTVAQDGARGLRELQRLRGSDSKAVEAEASALTDLASQVEKGQSRNTWSVLSLLRSSTFRMSLIITIFANAAQQLSGVNAVFYYSTLIFRGAGLDLHQSQGASIGAGAINALIAIVAIPLVRHCRRRMLLLTSMLLCVLSQCVLVGALWYLPVYTWASYIAICSLMSYVVAYGIGLGPIPFMLATELFPVGPRSVGIAAGGTANWVGNMVVGLIFPLVQSEIGEFSFILFITSSCIFGIFMYIFLPETFRRGPHTDSQEDMDSESSNRTNVDPESESIAAV</sequence>
<keyword evidence="9" id="KW-0762">Sugar transport</keyword>
<keyword evidence="3 7" id="KW-1133">Transmembrane helix</keyword>
<organism evidence="9 10">
    <name type="scientific">Chionoecetes opilio</name>
    <name type="common">Atlantic snow crab</name>
    <name type="synonym">Cancer opilio</name>
    <dbReference type="NCBI Taxonomy" id="41210"/>
    <lineage>
        <taxon>Eukaryota</taxon>
        <taxon>Metazoa</taxon>
        <taxon>Ecdysozoa</taxon>
        <taxon>Arthropoda</taxon>
        <taxon>Crustacea</taxon>
        <taxon>Multicrustacea</taxon>
        <taxon>Malacostraca</taxon>
        <taxon>Eumalacostraca</taxon>
        <taxon>Eucarida</taxon>
        <taxon>Decapoda</taxon>
        <taxon>Pleocyemata</taxon>
        <taxon>Brachyura</taxon>
        <taxon>Eubrachyura</taxon>
        <taxon>Majoidea</taxon>
        <taxon>Majidae</taxon>
        <taxon>Chionoecetes</taxon>
    </lineage>
</organism>
<comment type="caution">
    <text evidence="9">The sequence shown here is derived from an EMBL/GenBank/DDBJ whole genome shotgun (WGS) entry which is preliminary data.</text>
</comment>
<evidence type="ECO:0000256" key="1">
    <source>
        <dbReference type="ARBA" id="ARBA00004141"/>
    </source>
</evidence>
<dbReference type="PANTHER" id="PTHR23503">
    <property type="entry name" value="SOLUTE CARRIER FAMILY 2"/>
    <property type="match status" value="1"/>
</dbReference>
<gene>
    <name evidence="9" type="primary">SLC2A3</name>
    <name evidence="9" type="ORF">GWK47_010866</name>
</gene>
<evidence type="ECO:0000256" key="3">
    <source>
        <dbReference type="ARBA" id="ARBA00022989"/>
    </source>
</evidence>
<name>A0A8J4XWU8_CHIOP</name>
<proteinExistence type="inferred from homology"/>
<comment type="subcellular location">
    <subcellularLocation>
        <location evidence="1">Membrane</location>
        <topology evidence="1">Multi-pass membrane protein</topology>
    </subcellularLocation>
</comment>
<feature type="domain" description="Major facilitator superfamily (MFS) profile" evidence="8">
    <location>
        <begin position="91"/>
        <end position="532"/>
    </location>
</feature>
<dbReference type="PANTHER" id="PTHR23503:SF127">
    <property type="entry name" value="FI08437P-RELATED"/>
    <property type="match status" value="1"/>
</dbReference>
<evidence type="ECO:0000256" key="2">
    <source>
        <dbReference type="ARBA" id="ARBA00022692"/>
    </source>
</evidence>
<feature type="transmembrane region" description="Helical" evidence="7">
    <location>
        <begin position="387"/>
        <end position="404"/>
    </location>
</feature>
<evidence type="ECO:0000256" key="7">
    <source>
        <dbReference type="SAM" id="Phobius"/>
    </source>
</evidence>
<dbReference type="InterPro" id="IPR005828">
    <property type="entry name" value="MFS_sugar_transport-like"/>
</dbReference>
<dbReference type="SUPFAM" id="SSF103473">
    <property type="entry name" value="MFS general substrate transporter"/>
    <property type="match status" value="1"/>
</dbReference>
<feature type="transmembrane region" description="Helical" evidence="7">
    <location>
        <begin position="165"/>
        <end position="186"/>
    </location>
</feature>
<dbReference type="EMBL" id="JACEEZ010019242">
    <property type="protein sequence ID" value="KAG0715900.1"/>
    <property type="molecule type" value="Genomic_DNA"/>
</dbReference>
<dbReference type="AlphaFoldDB" id="A0A8J4XWU8"/>
<evidence type="ECO:0000256" key="4">
    <source>
        <dbReference type="ARBA" id="ARBA00023136"/>
    </source>
</evidence>
<dbReference type="Proteomes" id="UP000770661">
    <property type="component" value="Unassembled WGS sequence"/>
</dbReference>
<keyword evidence="5" id="KW-0813">Transport</keyword>
<feature type="transmembrane region" description="Helical" evidence="7">
    <location>
        <begin position="411"/>
        <end position="433"/>
    </location>
</feature>
<feature type="transmembrane region" description="Helical" evidence="7">
    <location>
        <begin position="478"/>
        <end position="502"/>
    </location>
</feature>
<keyword evidence="4 7" id="KW-0472">Membrane</keyword>
<dbReference type="OrthoDB" id="4540492at2759"/>
<feature type="transmembrane region" description="Helical" evidence="7">
    <location>
        <begin position="439"/>
        <end position="466"/>
    </location>
</feature>
<feature type="transmembrane region" description="Helical" evidence="7">
    <location>
        <begin position="346"/>
        <end position="367"/>
    </location>
</feature>
<evidence type="ECO:0000256" key="6">
    <source>
        <dbReference type="SAM" id="MobiDB-lite"/>
    </source>
</evidence>
<dbReference type="Gene3D" id="1.20.1250.20">
    <property type="entry name" value="MFS general substrate transporter like domains"/>
    <property type="match status" value="1"/>
</dbReference>
<evidence type="ECO:0000313" key="9">
    <source>
        <dbReference type="EMBL" id="KAG0715900.1"/>
    </source>
</evidence>
<evidence type="ECO:0000256" key="5">
    <source>
        <dbReference type="RuleBase" id="RU003346"/>
    </source>
</evidence>
<reference evidence="9" key="1">
    <citation type="submission" date="2020-07" db="EMBL/GenBank/DDBJ databases">
        <title>The High-quality genome of the commercially important snow crab, Chionoecetes opilio.</title>
        <authorList>
            <person name="Jeong J.-H."/>
            <person name="Ryu S."/>
        </authorList>
    </citation>
    <scope>NUCLEOTIDE SEQUENCE</scope>
    <source>
        <strain evidence="9">MADBK_172401_WGS</strain>
        <tissue evidence="9">Digestive gland</tissue>
    </source>
</reference>
<feature type="transmembrane region" description="Helical" evidence="7">
    <location>
        <begin position="224"/>
        <end position="243"/>
    </location>
</feature>
<feature type="transmembrane region" description="Helical" evidence="7">
    <location>
        <begin position="131"/>
        <end position="153"/>
    </location>
</feature>
<dbReference type="NCBIfam" id="TIGR00879">
    <property type="entry name" value="SP"/>
    <property type="match status" value="1"/>
</dbReference>
<feature type="transmembrane region" description="Helical" evidence="7">
    <location>
        <begin position="255"/>
        <end position="272"/>
    </location>
</feature>